<dbReference type="FunFam" id="1.20.940.10:FF:000009">
    <property type="entry name" value="Protein transport protein Sec31A"/>
    <property type="match status" value="1"/>
</dbReference>
<dbReference type="EMBL" id="JAODUO010000195">
    <property type="protein sequence ID" value="KAK2186601.1"/>
    <property type="molecule type" value="Genomic_DNA"/>
</dbReference>
<evidence type="ECO:0000256" key="1">
    <source>
        <dbReference type="SAM" id="MobiDB-lite"/>
    </source>
</evidence>
<reference evidence="3" key="1">
    <citation type="journal article" date="2023" name="Mol. Biol. Evol.">
        <title>Third-Generation Sequencing Reveals the Adaptive Role of the Epigenome in Three Deep-Sea Polychaetes.</title>
        <authorList>
            <person name="Perez M."/>
            <person name="Aroh O."/>
            <person name="Sun Y."/>
            <person name="Lan Y."/>
            <person name="Juniper S.K."/>
            <person name="Young C.R."/>
            <person name="Angers B."/>
            <person name="Qian P.Y."/>
        </authorList>
    </citation>
    <scope>NUCLEOTIDE SEQUENCE</scope>
    <source>
        <strain evidence="3">R07B-5</strain>
    </source>
</reference>
<evidence type="ECO:0000259" key="2">
    <source>
        <dbReference type="Pfam" id="PF07304"/>
    </source>
</evidence>
<dbReference type="GO" id="GO:0003713">
    <property type="term" value="F:transcription coactivator activity"/>
    <property type="evidence" value="ECO:0007669"/>
    <property type="project" value="InterPro"/>
</dbReference>
<name>A0AAD9P1S8_RIDPI</name>
<organism evidence="3 4">
    <name type="scientific">Ridgeia piscesae</name>
    <name type="common">Tubeworm</name>
    <dbReference type="NCBI Taxonomy" id="27915"/>
    <lineage>
        <taxon>Eukaryota</taxon>
        <taxon>Metazoa</taxon>
        <taxon>Spiralia</taxon>
        <taxon>Lophotrochozoa</taxon>
        <taxon>Annelida</taxon>
        <taxon>Polychaeta</taxon>
        <taxon>Sedentaria</taxon>
        <taxon>Canalipalpata</taxon>
        <taxon>Sabellida</taxon>
        <taxon>Siboglinidae</taxon>
        <taxon>Ridgeia</taxon>
    </lineage>
</organism>
<accession>A0AAD9P1S8</accession>
<dbReference type="GO" id="GO:0006357">
    <property type="term" value="P:regulation of transcription by RNA polymerase II"/>
    <property type="evidence" value="ECO:0007669"/>
    <property type="project" value="InterPro"/>
</dbReference>
<dbReference type="AlphaFoldDB" id="A0AAD9P1S8"/>
<sequence length="339" mass="36331">MAQPTKPGNHERGWNDPPVFLASHPLSKPPQVAPPRRNPLLTKRVAHPDLCQTSPTQANFTSSNSNVTPQAPAVGNIVLLPPAGSTAVPKFTAPIIVPAMTPSDPDAAASPGMTPTITVATNPINNTLVSTAEDEDGTPDFDNDDQLLNFVSSRLWRVLKDCATNMQPRVTQEVSKKLDVLFEMWHSGQISYPVKSTMAKLATALHRRRCDQAHQLHLALMMDYVSEVAAWMVGIKRLIQEARHVDPPLSPTSIATKTIPRSTDSDTPAVLPAPADSSQPDSVNKTLNDFETRSSDGDNVNSCVCADVDQSAVTLPSANEAGDSNDVGVTEHLATTSLS</sequence>
<dbReference type="InterPro" id="IPR040243">
    <property type="entry name" value="Steroid_recept_RNA_1"/>
</dbReference>
<feature type="region of interest" description="Disordered" evidence="1">
    <location>
        <begin position="250"/>
        <end position="300"/>
    </location>
</feature>
<comment type="caution">
    <text evidence="3">The sequence shown here is derived from an EMBL/GenBank/DDBJ whole genome shotgun (WGS) entry which is preliminary data.</text>
</comment>
<gene>
    <name evidence="3" type="ORF">NP493_195g07015</name>
</gene>
<feature type="domain" description="SRA1/Sec31" evidence="2">
    <location>
        <begin position="112"/>
        <end position="247"/>
    </location>
</feature>
<dbReference type="InterPro" id="IPR009917">
    <property type="entry name" value="SRA1/Sec31"/>
</dbReference>
<keyword evidence="4" id="KW-1185">Reference proteome</keyword>
<protein>
    <recommendedName>
        <fullName evidence="2">SRA1/Sec31 domain-containing protein</fullName>
    </recommendedName>
</protein>
<dbReference type="PANTHER" id="PTHR18834:SF2">
    <property type="entry name" value="STEROID RECEPTOR RNA ACTIVATOR 1"/>
    <property type="match status" value="1"/>
</dbReference>
<evidence type="ECO:0000313" key="4">
    <source>
        <dbReference type="Proteomes" id="UP001209878"/>
    </source>
</evidence>
<dbReference type="Gene3D" id="1.20.940.10">
    <property type="entry name" value="Functional domain of the splicing factor Prp18"/>
    <property type="match status" value="1"/>
</dbReference>
<feature type="compositionally biased region" description="Polar residues" evidence="1">
    <location>
        <begin position="276"/>
        <end position="287"/>
    </location>
</feature>
<feature type="compositionally biased region" description="Polar residues" evidence="1">
    <location>
        <begin position="251"/>
        <end position="266"/>
    </location>
</feature>
<feature type="region of interest" description="Disordered" evidence="1">
    <location>
        <begin position="1"/>
        <end position="38"/>
    </location>
</feature>
<feature type="compositionally biased region" description="Pro residues" evidence="1">
    <location>
        <begin position="27"/>
        <end position="37"/>
    </location>
</feature>
<dbReference type="Pfam" id="PF07304">
    <property type="entry name" value="SRA1"/>
    <property type="match status" value="1"/>
</dbReference>
<dbReference type="GO" id="GO:0005634">
    <property type="term" value="C:nucleus"/>
    <property type="evidence" value="ECO:0007669"/>
    <property type="project" value="TreeGrafter"/>
</dbReference>
<dbReference type="Proteomes" id="UP001209878">
    <property type="component" value="Unassembled WGS sequence"/>
</dbReference>
<dbReference type="PANTHER" id="PTHR18834">
    <property type="entry name" value="STEROID RECEPTOR RNA ACTIVATOR 1"/>
    <property type="match status" value="1"/>
</dbReference>
<evidence type="ECO:0000313" key="3">
    <source>
        <dbReference type="EMBL" id="KAK2186601.1"/>
    </source>
</evidence>
<proteinExistence type="predicted"/>
<feature type="region of interest" description="Disordered" evidence="1">
    <location>
        <begin position="316"/>
        <end position="339"/>
    </location>
</feature>